<name>A0A6B3LC41_9BACT</name>
<evidence type="ECO:0000313" key="3">
    <source>
        <dbReference type="EMBL" id="QQL46220.1"/>
    </source>
</evidence>
<feature type="transmembrane region" description="Helical" evidence="2">
    <location>
        <begin position="31"/>
        <end position="56"/>
    </location>
</feature>
<dbReference type="KEGG" id="soa:G3M56_006460"/>
<dbReference type="Proteomes" id="UP000475117">
    <property type="component" value="Chromosome"/>
</dbReference>
<reference evidence="3 4" key="1">
    <citation type="submission" date="2020-12" db="EMBL/GenBank/DDBJ databases">
        <title>Sulforoseuscoccus oceanibium gen. nov., sp. nov., a representative of the phylum Verrucomicrobia with special cytoplasmic membrane, and proposal of Sulforoseuscoccusaceae fam. nov.</title>
        <authorList>
            <person name="Xi F."/>
        </authorList>
    </citation>
    <scope>NUCLEOTIDE SEQUENCE [LARGE SCALE GENOMIC DNA]</scope>
    <source>
        <strain evidence="3 4">T37</strain>
    </source>
</reference>
<feature type="transmembrane region" description="Helical" evidence="2">
    <location>
        <begin position="121"/>
        <end position="147"/>
    </location>
</feature>
<keyword evidence="2" id="KW-0812">Transmembrane</keyword>
<accession>A0A6B3LC41</accession>
<dbReference type="RefSeq" id="WP_164362999.1">
    <property type="nucleotide sequence ID" value="NZ_CP066776.1"/>
</dbReference>
<sequence length="166" mass="18179">MNSNTPPPQGPPLYTPSPTDPARRDNENLKLLAIFHFIFAGLYLLAIPFLMLQFTLMNSITNIDPMQGGPDMNASPPPGIVTEMFDTLGWFYLAIGIIILGFVAIETICGLSLLKRKNRIFCLIVSGLNCLSIPVGTALGVCTIIMLTKESVIAQFEQADRQHASR</sequence>
<feature type="region of interest" description="Disordered" evidence="1">
    <location>
        <begin position="1"/>
        <end position="20"/>
    </location>
</feature>
<organism evidence="3 4">
    <name type="scientific">Sulfuriroseicoccus oceanibius</name>
    <dbReference type="NCBI Taxonomy" id="2707525"/>
    <lineage>
        <taxon>Bacteria</taxon>
        <taxon>Pseudomonadati</taxon>
        <taxon>Verrucomicrobiota</taxon>
        <taxon>Verrucomicrobiia</taxon>
        <taxon>Verrucomicrobiales</taxon>
        <taxon>Verrucomicrobiaceae</taxon>
        <taxon>Sulfuriroseicoccus</taxon>
    </lineage>
</organism>
<keyword evidence="2" id="KW-0472">Membrane</keyword>
<evidence type="ECO:0000256" key="2">
    <source>
        <dbReference type="SAM" id="Phobius"/>
    </source>
</evidence>
<feature type="compositionally biased region" description="Pro residues" evidence="1">
    <location>
        <begin position="1"/>
        <end position="19"/>
    </location>
</feature>
<dbReference type="AlphaFoldDB" id="A0A6B3LC41"/>
<keyword evidence="4" id="KW-1185">Reference proteome</keyword>
<keyword evidence="2" id="KW-1133">Transmembrane helix</keyword>
<evidence type="ECO:0000256" key="1">
    <source>
        <dbReference type="SAM" id="MobiDB-lite"/>
    </source>
</evidence>
<protein>
    <submittedName>
        <fullName evidence="3">Uncharacterized protein</fullName>
    </submittedName>
</protein>
<evidence type="ECO:0000313" key="4">
    <source>
        <dbReference type="Proteomes" id="UP000475117"/>
    </source>
</evidence>
<dbReference type="EMBL" id="CP066776">
    <property type="protein sequence ID" value="QQL46220.1"/>
    <property type="molecule type" value="Genomic_DNA"/>
</dbReference>
<feature type="transmembrane region" description="Helical" evidence="2">
    <location>
        <begin position="90"/>
        <end position="114"/>
    </location>
</feature>
<proteinExistence type="predicted"/>
<gene>
    <name evidence="3" type="ORF">G3M56_006460</name>
</gene>